<dbReference type="GO" id="GO:0071949">
    <property type="term" value="F:FAD binding"/>
    <property type="evidence" value="ECO:0007669"/>
    <property type="project" value="TreeGrafter"/>
</dbReference>
<reference evidence="2" key="1">
    <citation type="submission" date="2018-06" db="EMBL/GenBank/DDBJ databases">
        <authorList>
            <person name="Khan S.A."/>
        </authorList>
    </citation>
    <scope>NUCLEOTIDE SEQUENCE [LARGE SCALE GENOMIC DNA]</scope>
    <source>
        <strain evidence="2">DB-1506</strain>
    </source>
</reference>
<dbReference type="SUPFAM" id="SSF51905">
    <property type="entry name" value="FAD/NAD(P)-binding domain"/>
    <property type="match status" value="1"/>
</dbReference>
<accession>A0A327LWZ0</accession>
<dbReference type="InterPro" id="IPR036188">
    <property type="entry name" value="FAD/NAD-bd_sf"/>
</dbReference>
<dbReference type="Proteomes" id="UP000249065">
    <property type="component" value="Unassembled WGS sequence"/>
</dbReference>
<proteinExistence type="predicted"/>
<dbReference type="GO" id="GO:0070224">
    <property type="term" value="F:sulfide:quinone oxidoreductase activity"/>
    <property type="evidence" value="ECO:0007669"/>
    <property type="project" value="TreeGrafter"/>
</dbReference>
<dbReference type="PANTHER" id="PTHR10632">
    <property type="entry name" value="SULFIDE:QUINONE OXIDOREDUCTASE"/>
    <property type="match status" value="1"/>
</dbReference>
<keyword evidence="2" id="KW-1185">Reference proteome</keyword>
<protein>
    <recommendedName>
        <fullName evidence="3">FAD/NAD(P)-binding domain-containing protein</fullName>
    </recommendedName>
</protein>
<name>A0A327LWZ0_9PROT</name>
<sequence length="245" mass="27161">MYLAADRWRRQRLPRPARIAFCLAGDALFGVPFFLPPLQRAVEEYGIALRRRHVLKAVHGPSRTACFAVTDAGGRVTEIERRFDLLHVTPPQSAPDLIKRSPLANAEGWVEVDPVTLRHARHANGFALGDAAGTGNAKTAAAVRLQAPVVVRNLLAALDGRPPEAAYDGYGSCPLTTAYGRVVLAEFGYGGRVMPSFPLDPRRPRRSAWLLKTRFLPFLYWRMMLRGSERDLPHRERHVAGPQAA</sequence>
<evidence type="ECO:0000313" key="2">
    <source>
        <dbReference type="Proteomes" id="UP000249065"/>
    </source>
</evidence>
<evidence type="ECO:0008006" key="3">
    <source>
        <dbReference type="Google" id="ProtNLM"/>
    </source>
</evidence>
<evidence type="ECO:0000313" key="1">
    <source>
        <dbReference type="EMBL" id="RAI55361.1"/>
    </source>
</evidence>
<dbReference type="PANTHER" id="PTHR10632:SF2">
    <property type="entry name" value="SULFIDE:QUINONE OXIDOREDUCTASE, MITOCHONDRIAL"/>
    <property type="match status" value="1"/>
</dbReference>
<dbReference type="EMBL" id="QLIX01000032">
    <property type="protein sequence ID" value="RAI55361.1"/>
    <property type="molecule type" value="Genomic_DNA"/>
</dbReference>
<organism evidence="1 2">
    <name type="scientific">Roseicella frigidaeris</name>
    <dbReference type="NCBI Taxonomy" id="2230885"/>
    <lineage>
        <taxon>Bacteria</taxon>
        <taxon>Pseudomonadati</taxon>
        <taxon>Pseudomonadota</taxon>
        <taxon>Alphaproteobacteria</taxon>
        <taxon>Acetobacterales</taxon>
        <taxon>Roseomonadaceae</taxon>
        <taxon>Roseicella</taxon>
    </lineage>
</organism>
<dbReference type="AlphaFoldDB" id="A0A327LWZ0"/>
<dbReference type="InterPro" id="IPR015904">
    <property type="entry name" value="Sulphide_quinone_reductase"/>
</dbReference>
<dbReference type="Gene3D" id="3.50.50.60">
    <property type="entry name" value="FAD/NAD(P)-binding domain"/>
    <property type="match status" value="2"/>
</dbReference>
<comment type="caution">
    <text evidence="1">The sequence shown here is derived from an EMBL/GenBank/DDBJ whole genome shotgun (WGS) entry which is preliminary data.</text>
</comment>
<dbReference type="GO" id="GO:0070221">
    <property type="term" value="P:sulfide oxidation, using sulfide:quinone oxidoreductase"/>
    <property type="evidence" value="ECO:0007669"/>
    <property type="project" value="TreeGrafter"/>
</dbReference>
<gene>
    <name evidence="1" type="ORF">DOO78_24060</name>
</gene>